<dbReference type="OrthoDB" id="2591449at2759"/>
<feature type="compositionally biased region" description="Basic and acidic residues" evidence="1">
    <location>
        <begin position="366"/>
        <end position="377"/>
    </location>
</feature>
<feature type="region of interest" description="Disordered" evidence="1">
    <location>
        <begin position="342"/>
        <end position="377"/>
    </location>
</feature>
<feature type="region of interest" description="Disordered" evidence="1">
    <location>
        <begin position="148"/>
        <end position="180"/>
    </location>
</feature>
<feature type="region of interest" description="Disordered" evidence="1">
    <location>
        <begin position="720"/>
        <end position="739"/>
    </location>
</feature>
<dbReference type="AlphaFoldDB" id="A0A4S8LTQ0"/>
<feature type="region of interest" description="Disordered" evidence="1">
    <location>
        <begin position="237"/>
        <end position="270"/>
    </location>
</feature>
<feature type="region of interest" description="Disordered" evidence="1">
    <location>
        <begin position="56"/>
        <end position="136"/>
    </location>
</feature>
<protein>
    <submittedName>
        <fullName evidence="2">Uncharacterized protein</fullName>
    </submittedName>
</protein>
<proteinExistence type="predicted"/>
<feature type="compositionally biased region" description="Acidic residues" evidence="1">
    <location>
        <begin position="343"/>
        <end position="352"/>
    </location>
</feature>
<name>A0A4S8LTQ0_DENBC</name>
<dbReference type="EMBL" id="ML179269">
    <property type="protein sequence ID" value="THU92731.1"/>
    <property type="molecule type" value="Genomic_DNA"/>
</dbReference>
<evidence type="ECO:0000313" key="2">
    <source>
        <dbReference type="EMBL" id="THU92731.1"/>
    </source>
</evidence>
<keyword evidence="3" id="KW-1185">Reference proteome</keyword>
<feature type="compositionally biased region" description="Low complexity" evidence="1">
    <location>
        <begin position="84"/>
        <end position="124"/>
    </location>
</feature>
<feature type="compositionally biased region" description="Pro residues" evidence="1">
    <location>
        <begin position="1"/>
        <end position="11"/>
    </location>
</feature>
<feature type="region of interest" description="Disordered" evidence="1">
    <location>
        <begin position="411"/>
        <end position="588"/>
    </location>
</feature>
<feature type="compositionally biased region" description="Basic and acidic residues" evidence="1">
    <location>
        <begin position="558"/>
        <end position="570"/>
    </location>
</feature>
<organism evidence="2 3">
    <name type="scientific">Dendrothele bispora (strain CBS 962.96)</name>
    <dbReference type="NCBI Taxonomy" id="1314807"/>
    <lineage>
        <taxon>Eukaryota</taxon>
        <taxon>Fungi</taxon>
        <taxon>Dikarya</taxon>
        <taxon>Basidiomycota</taxon>
        <taxon>Agaricomycotina</taxon>
        <taxon>Agaricomycetes</taxon>
        <taxon>Agaricomycetidae</taxon>
        <taxon>Agaricales</taxon>
        <taxon>Agaricales incertae sedis</taxon>
        <taxon>Dendrothele</taxon>
    </lineage>
</organism>
<evidence type="ECO:0000256" key="1">
    <source>
        <dbReference type="SAM" id="MobiDB-lite"/>
    </source>
</evidence>
<feature type="compositionally biased region" description="Low complexity" evidence="1">
    <location>
        <begin position="476"/>
        <end position="486"/>
    </location>
</feature>
<feature type="compositionally biased region" description="Low complexity" evidence="1">
    <location>
        <begin position="646"/>
        <end position="656"/>
    </location>
</feature>
<feature type="compositionally biased region" description="Low complexity" evidence="1">
    <location>
        <begin position="602"/>
        <end position="619"/>
    </location>
</feature>
<gene>
    <name evidence="2" type="ORF">K435DRAFT_205410</name>
</gene>
<feature type="region of interest" description="Disordered" evidence="1">
    <location>
        <begin position="602"/>
        <end position="704"/>
    </location>
</feature>
<feature type="compositionally biased region" description="Basic residues" evidence="1">
    <location>
        <begin position="73"/>
        <end position="83"/>
    </location>
</feature>
<feature type="region of interest" description="Disordered" evidence="1">
    <location>
        <begin position="1"/>
        <end position="43"/>
    </location>
</feature>
<dbReference type="Proteomes" id="UP000297245">
    <property type="component" value="Unassembled WGS sequence"/>
</dbReference>
<feature type="compositionally biased region" description="Acidic residues" evidence="1">
    <location>
        <begin position="539"/>
        <end position="551"/>
    </location>
</feature>
<sequence length="774" mass="83055">MSSPSPLLPNPPRRRLSARRGSISAPDPFAKHADLNRSLSSSSTLTIVKVVNNNPDTVALQDPPASPGIVQRRQQHQHQHRRIGSNSSDNGNSGRLSFAFSSFGGPSKSSPPTSPRIRPSSPIRNHSLPQSKPRLTPDQLYDLAHQATNPKYFPPSPAVNDASSPYRPESPHHRPSSPSYFRRSPVLHAVNVNTAPATFTPLPPSVFLPFMDRPAEVAGLITSAPTKKLFALLRQTFPRDPSSPNTSSPTDPLSSPQLPPTQPLSQLPGDSTRWTYNDLILFLTTASRSDMPDTLWVAKIRKCILSRSELIWERVKGALGVPPELDIDANFLGDAELHGDVFESSESEGEEDPVLKTARRSRPAHVRTETDDMEDHGMKARGHWDDWDMVLSSPEVEKTKESVGMRKPVVEDEVDTEGTTTIAPTPRQVTPPESIEIPVITQEIPTPSQDAFERSDKKDHSKSRSSISLNPADFGLPISSSPILSPTEGDSDSQLIIEPLMSPSASNSAVQSLYPPPLSLPSNLALESPGGGLGLGDIMEGEEEEENEEKEDTPTQSKDAETKDTGKESIIDPCQIHGIRISLPGTPVTPTSNWREALYNSTFQPQSSSSSPIEITGGSINRRPLSVGAPSPNVFSPGAGAGLTRSGSSGSVKSLGSVGGGSSARKHSYWSPHHTPGSDGGYESDGVAYDPVGDRAPGNPLFPSNFARLATGPTLAANNPALRSPLMPPPSKYHPLLHSSSLRGRFNRRGSRGSVASASDYAITFGSGSVNGEN</sequence>
<feature type="compositionally biased region" description="Low complexity" evidence="1">
    <location>
        <begin position="242"/>
        <end position="256"/>
    </location>
</feature>
<reference evidence="2 3" key="1">
    <citation type="journal article" date="2019" name="Nat. Ecol. Evol.">
        <title>Megaphylogeny resolves global patterns of mushroom evolution.</title>
        <authorList>
            <person name="Varga T."/>
            <person name="Krizsan K."/>
            <person name="Foldi C."/>
            <person name="Dima B."/>
            <person name="Sanchez-Garcia M."/>
            <person name="Sanchez-Ramirez S."/>
            <person name="Szollosi G.J."/>
            <person name="Szarkandi J.G."/>
            <person name="Papp V."/>
            <person name="Albert L."/>
            <person name="Andreopoulos W."/>
            <person name="Angelini C."/>
            <person name="Antonin V."/>
            <person name="Barry K.W."/>
            <person name="Bougher N.L."/>
            <person name="Buchanan P."/>
            <person name="Buyck B."/>
            <person name="Bense V."/>
            <person name="Catcheside P."/>
            <person name="Chovatia M."/>
            <person name="Cooper J."/>
            <person name="Damon W."/>
            <person name="Desjardin D."/>
            <person name="Finy P."/>
            <person name="Geml J."/>
            <person name="Haridas S."/>
            <person name="Hughes K."/>
            <person name="Justo A."/>
            <person name="Karasinski D."/>
            <person name="Kautmanova I."/>
            <person name="Kiss B."/>
            <person name="Kocsube S."/>
            <person name="Kotiranta H."/>
            <person name="LaButti K.M."/>
            <person name="Lechner B.E."/>
            <person name="Liimatainen K."/>
            <person name="Lipzen A."/>
            <person name="Lukacs Z."/>
            <person name="Mihaltcheva S."/>
            <person name="Morgado L.N."/>
            <person name="Niskanen T."/>
            <person name="Noordeloos M.E."/>
            <person name="Ohm R.A."/>
            <person name="Ortiz-Santana B."/>
            <person name="Ovrebo C."/>
            <person name="Racz N."/>
            <person name="Riley R."/>
            <person name="Savchenko A."/>
            <person name="Shiryaev A."/>
            <person name="Soop K."/>
            <person name="Spirin V."/>
            <person name="Szebenyi C."/>
            <person name="Tomsovsky M."/>
            <person name="Tulloss R.E."/>
            <person name="Uehling J."/>
            <person name="Grigoriev I.V."/>
            <person name="Vagvolgyi C."/>
            <person name="Papp T."/>
            <person name="Martin F.M."/>
            <person name="Miettinen O."/>
            <person name="Hibbett D.S."/>
            <person name="Nagy L.G."/>
        </authorList>
    </citation>
    <scope>NUCLEOTIDE SEQUENCE [LARGE SCALE GENOMIC DNA]</scope>
    <source>
        <strain evidence="2 3">CBS 962.96</strain>
    </source>
</reference>
<accession>A0A4S8LTQ0</accession>
<evidence type="ECO:0000313" key="3">
    <source>
        <dbReference type="Proteomes" id="UP000297245"/>
    </source>
</evidence>